<evidence type="ECO:0000256" key="1">
    <source>
        <dbReference type="SAM" id="Coils"/>
    </source>
</evidence>
<feature type="domain" description="Putative restriction endonuclease" evidence="2">
    <location>
        <begin position="26"/>
        <end position="141"/>
    </location>
</feature>
<dbReference type="PANTHER" id="PTHR33352:SF3">
    <property type="entry name" value="SLR1612 PROTEIN"/>
    <property type="match status" value="1"/>
</dbReference>
<dbReference type="InterPro" id="IPR012296">
    <property type="entry name" value="Nuclease_put_TT1808"/>
</dbReference>
<keyword evidence="4" id="KW-1185">Reference proteome</keyword>
<evidence type="ECO:0000259" key="2">
    <source>
        <dbReference type="Pfam" id="PF05685"/>
    </source>
</evidence>
<dbReference type="RefSeq" id="WP_013320716.1">
    <property type="nucleotide sequence ID" value="NC_014501.1"/>
</dbReference>
<gene>
    <name evidence="3" type="ordered locus">Cyan7822_0569</name>
</gene>
<dbReference type="AlphaFoldDB" id="E0U9B4"/>
<dbReference type="PANTHER" id="PTHR33352">
    <property type="entry name" value="SLR1095 PROTEIN"/>
    <property type="match status" value="1"/>
</dbReference>
<dbReference type="OrthoDB" id="530164at2"/>
<dbReference type="Proteomes" id="UP000008206">
    <property type="component" value="Chromosome"/>
</dbReference>
<name>E0U9B4_GLOV7</name>
<dbReference type="HOGENOM" id="CLU_075279_2_0_3"/>
<keyword evidence="1" id="KW-0175">Coiled coil</keyword>
<protein>
    <recommendedName>
        <fullName evidence="2">Putative restriction endonuclease domain-containing protein</fullName>
    </recommendedName>
</protein>
<dbReference type="KEGG" id="cyj:Cyan7822_0569"/>
<organism evidence="3 4">
    <name type="scientific">Gloeothece verrucosa (strain PCC 7822)</name>
    <name type="common">Cyanothece sp. (strain PCC 7822)</name>
    <dbReference type="NCBI Taxonomy" id="497965"/>
    <lineage>
        <taxon>Bacteria</taxon>
        <taxon>Bacillati</taxon>
        <taxon>Cyanobacteriota</taxon>
        <taxon>Cyanophyceae</taxon>
        <taxon>Oscillatoriophycideae</taxon>
        <taxon>Chroococcales</taxon>
        <taxon>Aphanothecaceae</taxon>
        <taxon>Gloeothece</taxon>
        <taxon>Gloeothece verrucosa</taxon>
    </lineage>
</organism>
<reference evidence="4" key="1">
    <citation type="journal article" date="2011" name="MBio">
        <title>Novel metabolic attributes of the genus Cyanothece, comprising a group of unicellular nitrogen-fixing Cyanobacteria.</title>
        <authorList>
            <person name="Bandyopadhyay A."/>
            <person name="Elvitigala T."/>
            <person name="Welsh E."/>
            <person name="Stockel J."/>
            <person name="Liberton M."/>
            <person name="Min H."/>
            <person name="Sherman L.A."/>
            <person name="Pakrasi H.B."/>
        </authorList>
    </citation>
    <scope>NUCLEOTIDE SEQUENCE [LARGE SCALE GENOMIC DNA]</scope>
    <source>
        <strain evidence="4">PCC 7822</strain>
    </source>
</reference>
<dbReference type="InterPro" id="IPR008538">
    <property type="entry name" value="Uma2"/>
</dbReference>
<feature type="coiled-coil region" evidence="1">
    <location>
        <begin position="196"/>
        <end position="237"/>
    </location>
</feature>
<dbReference type="SUPFAM" id="SSF52980">
    <property type="entry name" value="Restriction endonuclease-like"/>
    <property type="match status" value="1"/>
</dbReference>
<dbReference type="InterPro" id="IPR011335">
    <property type="entry name" value="Restrct_endonuc-II-like"/>
</dbReference>
<proteinExistence type="predicted"/>
<evidence type="ECO:0000313" key="3">
    <source>
        <dbReference type="EMBL" id="ADN12606.1"/>
    </source>
</evidence>
<dbReference type="EMBL" id="CP002198">
    <property type="protein sequence ID" value="ADN12606.1"/>
    <property type="molecule type" value="Genomic_DNA"/>
</dbReference>
<accession>E0U9B4</accession>
<dbReference type="eggNOG" id="COG4636">
    <property type="taxonomic scope" value="Bacteria"/>
</dbReference>
<dbReference type="Gene3D" id="3.90.1570.10">
    <property type="entry name" value="tt1808, chain A"/>
    <property type="match status" value="1"/>
</dbReference>
<dbReference type="STRING" id="497965.Cyan7822_0569"/>
<dbReference type="Pfam" id="PF05685">
    <property type="entry name" value="Uma2"/>
    <property type="match status" value="1"/>
</dbReference>
<sequence length="241" mass="27724">MIDPTLTYEDYLNPDVSQLVTEDDTPVDNFASQKQQRLLTSVLYSAKADEIFIAAANVGIYHALGQPPIVPDVFLSLDVQVPPNWWEKSHRCYLMWQFGKPPEVVIEIVSNQEGEELGKKLGIYEQMRASYYVVYDPSHQLGEKVLQIFELRGRRYFQTDQTWLEQVGLGLTLWEGKFEGREDTWLRWCYQDGNVLLTGDERAQNAEQQAQNAEQRAQNAEERARLLAEQLKALGVDPDQL</sequence>
<dbReference type="CDD" id="cd06260">
    <property type="entry name" value="DUF820-like"/>
    <property type="match status" value="1"/>
</dbReference>
<evidence type="ECO:0000313" key="4">
    <source>
        <dbReference type="Proteomes" id="UP000008206"/>
    </source>
</evidence>